<comment type="similarity">
    <text evidence="2">Belongs to the OmpP1/FadL family.</text>
</comment>
<evidence type="ECO:0000256" key="3">
    <source>
        <dbReference type="ARBA" id="ARBA00022452"/>
    </source>
</evidence>
<dbReference type="SUPFAM" id="SSF56935">
    <property type="entry name" value="Porins"/>
    <property type="match status" value="1"/>
</dbReference>
<evidence type="ECO:0000313" key="9">
    <source>
        <dbReference type="EMBL" id="PVZ68808.1"/>
    </source>
</evidence>
<dbReference type="GO" id="GO:0015483">
    <property type="term" value="F:long-chain fatty acid transporting porin activity"/>
    <property type="evidence" value="ECO:0007669"/>
    <property type="project" value="TreeGrafter"/>
</dbReference>
<evidence type="ECO:0000256" key="2">
    <source>
        <dbReference type="ARBA" id="ARBA00008163"/>
    </source>
</evidence>
<gene>
    <name evidence="9" type="ORF">DC094_11155</name>
</gene>
<organism evidence="9 10">
    <name type="scientific">Pelagibaculum spongiae</name>
    <dbReference type="NCBI Taxonomy" id="2080658"/>
    <lineage>
        <taxon>Bacteria</taxon>
        <taxon>Pseudomonadati</taxon>
        <taxon>Pseudomonadota</taxon>
        <taxon>Gammaproteobacteria</taxon>
        <taxon>Oceanospirillales</taxon>
        <taxon>Pelagibaculum</taxon>
    </lineage>
</organism>
<evidence type="ECO:0000313" key="10">
    <source>
        <dbReference type="Proteomes" id="UP000244906"/>
    </source>
</evidence>
<evidence type="ECO:0000256" key="5">
    <source>
        <dbReference type="ARBA" id="ARBA00022729"/>
    </source>
</evidence>
<evidence type="ECO:0000256" key="8">
    <source>
        <dbReference type="SAM" id="SignalP"/>
    </source>
</evidence>
<dbReference type="Pfam" id="PF03349">
    <property type="entry name" value="Toluene_X"/>
    <property type="match status" value="1"/>
</dbReference>
<keyword evidence="5 8" id="KW-0732">Signal</keyword>
<keyword evidence="4" id="KW-0812">Transmembrane</keyword>
<evidence type="ECO:0000256" key="4">
    <source>
        <dbReference type="ARBA" id="ARBA00022692"/>
    </source>
</evidence>
<dbReference type="OrthoDB" id="19849at2"/>
<dbReference type="PANTHER" id="PTHR35093">
    <property type="entry name" value="OUTER MEMBRANE PROTEIN NMB0088-RELATED"/>
    <property type="match status" value="1"/>
</dbReference>
<evidence type="ECO:0000256" key="7">
    <source>
        <dbReference type="ARBA" id="ARBA00023237"/>
    </source>
</evidence>
<dbReference type="Proteomes" id="UP000244906">
    <property type="component" value="Unassembled WGS sequence"/>
</dbReference>
<dbReference type="AlphaFoldDB" id="A0A2V1GT81"/>
<evidence type="ECO:0000256" key="6">
    <source>
        <dbReference type="ARBA" id="ARBA00023136"/>
    </source>
</evidence>
<dbReference type="InterPro" id="IPR005017">
    <property type="entry name" value="OMPP1/FadL/TodX"/>
</dbReference>
<evidence type="ECO:0000256" key="1">
    <source>
        <dbReference type="ARBA" id="ARBA00004571"/>
    </source>
</evidence>
<keyword evidence="6" id="KW-0472">Membrane</keyword>
<comment type="caution">
    <text evidence="9">The sequence shown here is derived from an EMBL/GenBank/DDBJ whole genome shotgun (WGS) entry which is preliminary data.</text>
</comment>
<dbReference type="PANTHER" id="PTHR35093:SF8">
    <property type="entry name" value="OUTER MEMBRANE PROTEIN NMB0088-RELATED"/>
    <property type="match status" value="1"/>
</dbReference>
<dbReference type="Gene3D" id="2.40.160.60">
    <property type="entry name" value="Outer membrane protein transport protein (OMPP1/FadL/TodX)"/>
    <property type="match status" value="1"/>
</dbReference>
<keyword evidence="7" id="KW-0998">Cell outer membrane</keyword>
<comment type="subcellular location">
    <subcellularLocation>
        <location evidence="1">Cell outer membrane</location>
        <topology evidence="1">Multi-pass membrane protein</topology>
    </subcellularLocation>
</comment>
<keyword evidence="3" id="KW-1134">Transmembrane beta strand</keyword>
<dbReference type="RefSeq" id="WP_116687193.1">
    <property type="nucleotide sequence ID" value="NZ_CAWNYD010000004.1"/>
</dbReference>
<sequence>MYLNARQSAIALLISALVVPAGATYAAALAAPSISISALGNANAGAAAIDDASAQFYNPAALSWLNRQQFTFSLMVADANVNFTNGTSQGTSETIAGAPISGGDEGDPVKATPVPMAYYAYPINDQLTAGLGISAPYTIAGHFSEDWIGRYDGIESQTIALNINPAISWKPTNQMSFGFGVSGQYFSLQRRKAADQIAGVHFIANTLADDQLKAAPIQNGCKSMTDCSDAKNPEEAKRKLDLAVKNIESIRNGVNKSLDDLVGANDANNDGEVAFEGDDFSFGYNLGMMYQPNRSHRFGFAYRSQIKHQIKGKLDWTVSENATKIKDIGDLVHLVLDEVLFVDSKAEAQMTTPATASLHSYHQISPNLSLLSDLTWTEWSVIQEIRVNILSLLNDSLTPANLKNTLRLSLASNYQYSPSLLLRAGYAFDQSPVQDEYRSPSLPDSDRQMLSVGAAWQLSKTQTIDFAGSMILFKTAEVNYNDWAGQDTPPPALGEGGFTGSKHTTRGTFESQAWLLGVQYNHKF</sequence>
<dbReference type="GO" id="GO:0009279">
    <property type="term" value="C:cell outer membrane"/>
    <property type="evidence" value="ECO:0007669"/>
    <property type="project" value="UniProtKB-SubCell"/>
</dbReference>
<protein>
    <recommendedName>
        <fullName evidence="11">Aromatic hydrocarbon degradation protein</fullName>
    </recommendedName>
</protein>
<name>A0A2V1GT81_9GAMM</name>
<feature type="chain" id="PRO_5016101779" description="Aromatic hydrocarbon degradation protein" evidence="8">
    <location>
        <begin position="31"/>
        <end position="524"/>
    </location>
</feature>
<reference evidence="9 10" key="1">
    <citation type="submission" date="2018-04" db="EMBL/GenBank/DDBJ databases">
        <title>Thalassorhabdus spongiae gen. nov., sp. nov., isolated from a marine sponge in South-West Iceland.</title>
        <authorList>
            <person name="Knobloch S."/>
            <person name="Daussin A."/>
            <person name="Johannsson R."/>
            <person name="Marteinsson V.T."/>
        </authorList>
    </citation>
    <scope>NUCLEOTIDE SEQUENCE [LARGE SCALE GENOMIC DNA]</scope>
    <source>
        <strain evidence="9 10">Hp12</strain>
    </source>
</reference>
<feature type="signal peptide" evidence="8">
    <location>
        <begin position="1"/>
        <end position="30"/>
    </location>
</feature>
<keyword evidence="10" id="KW-1185">Reference proteome</keyword>
<accession>A0A2V1GT81</accession>
<evidence type="ECO:0008006" key="11">
    <source>
        <dbReference type="Google" id="ProtNLM"/>
    </source>
</evidence>
<dbReference type="EMBL" id="QDDL01000004">
    <property type="protein sequence ID" value="PVZ68808.1"/>
    <property type="molecule type" value="Genomic_DNA"/>
</dbReference>
<proteinExistence type="inferred from homology"/>